<dbReference type="PANTHER" id="PTHR30151:SF0">
    <property type="entry name" value="ABC TRANSPORTER PERMEASE PROTEIN MJ0413-RELATED"/>
    <property type="match status" value="1"/>
</dbReference>
<feature type="compositionally biased region" description="Polar residues" evidence="8">
    <location>
        <begin position="81"/>
        <end position="94"/>
    </location>
</feature>
<feature type="compositionally biased region" description="Low complexity" evidence="8">
    <location>
        <begin position="97"/>
        <end position="111"/>
    </location>
</feature>
<dbReference type="GO" id="GO:0005886">
    <property type="term" value="C:plasma membrane"/>
    <property type="evidence" value="ECO:0007669"/>
    <property type="project" value="UniProtKB-SubCell"/>
</dbReference>
<evidence type="ECO:0000256" key="5">
    <source>
        <dbReference type="ARBA" id="ARBA00022989"/>
    </source>
</evidence>
<evidence type="ECO:0000256" key="4">
    <source>
        <dbReference type="ARBA" id="ARBA00022692"/>
    </source>
</evidence>
<evidence type="ECO:0000256" key="2">
    <source>
        <dbReference type="ARBA" id="ARBA00022448"/>
    </source>
</evidence>
<feature type="transmembrane region" description="Helical" evidence="7">
    <location>
        <begin position="340"/>
        <end position="361"/>
    </location>
</feature>
<feature type="transmembrane region" description="Helical" evidence="7">
    <location>
        <begin position="246"/>
        <end position="264"/>
    </location>
</feature>
<accession>A0A3M2L3C3</accession>
<dbReference type="SUPFAM" id="SSF161098">
    <property type="entry name" value="MetI-like"/>
    <property type="match status" value="1"/>
</dbReference>
<evidence type="ECO:0000313" key="11">
    <source>
        <dbReference type="Proteomes" id="UP000279275"/>
    </source>
</evidence>
<dbReference type="PANTHER" id="PTHR30151">
    <property type="entry name" value="ALKANE SULFONATE ABC TRANSPORTER-RELATED, MEMBRANE SUBUNIT"/>
    <property type="match status" value="1"/>
</dbReference>
<evidence type="ECO:0000256" key="1">
    <source>
        <dbReference type="ARBA" id="ARBA00004651"/>
    </source>
</evidence>
<dbReference type="AlphaFoldDB" id="A0A3M2L3C3"/>
<evidence type="ECO:0000256" key="6">
    <source>
        <dbReference type="ARBA" id="ARBA00023136"/>
    </source>
</evidence>
<evidence type="ECO:0000256" key="8">
    <source>
        <dbReference type="SAM" id="MobiDB-lite"/>
    </source>
</evidence>
<feature type="region of interest" description="Disordered" evidence="8">
    <location>
        <begin position="1"/>
        <end position="111"/>
    </location>
</feature>
<evidence type="ECO:0000259" key="9">
    <source>
        <dbReference type="PROSITE" id="PS50928"/>
    </source>
</evidence>
<dbReference type="EMBL" id="RFFH01000010">
    <property type="protein sequence ID" value="RMI30365.1"/>
    <property type="molecule type" value="Genomic_DNA"/>
</dbReference>
<keyword evidence="6 7" id="KW-0472">Membrane</keyword>
<gene>
    <name evidence="10" type="ORF">EBN03_22230</name>
</gene>
<keyword evidence="4 7" id="KW-0812">Transmembrane</keyword>
<feature type="transmembrane region" description="Helical" evidence="7">
    <location>
        <begin position="219"/>
        <end position="239"/>
    </location>
</feature>
<dbReference type="OrthoDB" id="3173654at2"/>
<proteinExistence type="inferred from homology"/>
<feature type="transmembrane region" description="Helical" evidence="7">
    <location>
        <begin position="308"/>
        <end position="328"/>
    </location>
</feature>
<evidence type="ECO:0000313" key="10">
    <source>
        <dbReference type="EMBL" id="RMI30365.1"/>
    </source>
</evidence>
<dbReference type="CDD" id="cd06261">
    <property type="entry name" value="TM_PBP2"/>
    <property type="match status" value="1"/>
</dbReference>
<keyword evidence="5 7" id="KW-1133">Transmembrane helix</keyword>
<reference evidence="10 11" key="1">
    <citation type="submission" date="2018-10" db="EMBL/GenBank/DDBJ databases">
        <title>Isolation from cow dung.</title>
        <authorList>
            <person name="Ling L."/>
        </authorList>
    </citation>
    <scope>NUCLEOTIDE SEQUENCE [LARGE SCALE GENOMIC DNA]</scope>
    <source>
        <strain evidence="10 11">NEAU-LL90</strain>
    </source>
</reference>
<feature type="domain" description="ABC transmembrane type-1" evidence="9">
    <location>
        <begin position="178"/>
        <end position="362"/>
    </location>
</feature>
<protein>
    <submittedName>
        <fullName evidence="10">ABC transporter permease subunit</fullName>
    </submittedName>
</protein>
<dbReference type="PROSITE" id="PS50928">
    <property type="entry name" value="ABC_TM1"/>
    <property type="match status" value="1"/>
</dbReference>
<feature type="transmembrane region" description="Helical" evidence="7">
    <location>
        <begin position="123"/>
        <end position="141"/>
    </location>
</feature>
<comment type="similarity">
    <text evidence="7">Belongs to the binding-protein-dependent transport system permease family.</text>
</comment>
<feature type="transmembrane region" description="Helical" evidence="7">
    <location>
        <begin position="182"/>
        <end position="207"/>
    </location>
</feature>
<dbReference type="GO" id="GO:0055085">
    <property type="term" value="P:transmembrane transport"/>
    <property type="evidence" value="ECO:0007669"/>
    <property type="project" value="InterPro"/>
</dbReference>
<organism evidence="10 11">
    <name type="scientific">Nocardia stercoris</name>
    <dbReference type="NCBI Taxonomy" id="2483361"/>
    <lineage>
        <taxon>Bacteria</taxon>
        <taxon>Bacillati</taxon>
        <taxon>Actinomycetota</taxon>
        <taxon>Actinomycetes</taxon>
        <taxon>Mycobacteriales</taxon>
        <taxon>Nocardiaceae</taxon>
        <taxon>Nocardia</taxon>
    </lineage>
</organism>
<comment type="caution">
    <text evidence="10">The sequence shown here is derived from an EMBL/GenBank/DDBJ whole genome shotgun (WGS) entry which is preliminary data.</text>
</comment>
<dbReference type="InterPro" id="IPR000515">
    <property type="entry name" value="MetI-like"/>
</dbReference>
<dbReference type="InterPro" id="IPR035906">
    <property type="entry name" value="MetI-like_sf"/>
</dbReference>
<feature type="compositionally biased region" description="Low complexity" evidence="8">
    <location>
        <begin position="9"/>
        <end position="20"/>
    </location>
</feature>
<dbReference type="Proteomes" id="UP000279275">
    <property type="component" value="Unassembled WGS sequence"/>
</dbReference>
<dbReference type="Gene3D" id="1.10.3720.10">
    <property type="entry name" value="MetI-like"/>
    <property type="match status" value="1"/>
</dbReference>
<sequence length="371" mass="37980">MSSALQVGAADTAQANPAAAEQLSPPGATTQRPSTAPGRTPAAGDATAPGEAPAVGDTTAPAPSDSAAATAPGETHAAQPDTPTATGAESSGTTPDAPLSTPSAATARTSPAALRAARVVGRLTWRIVRPLAAIAVILALWEIAPRTGLVDQVFLPPLSTVLQAFADLVRNGQMQDHVQASLTRALTGFALALLTAVPIGVAIAWNRLVADLLGPVLELFRNTAALALLPVFILILGIGETSKIALVVYAAFFPILLNTISGVRAVDPLLLKSAASLGLSPVRLFQKVVWPAALPSIFTGIRMAASSSILVLVAAEMAGARAGLGYLITAAQQNFQIPQMYAGIIAISLLGLLFNGVLVAVERRLSRWRTA</sequence>
<keyword evidence="11" id="KW-1185">Reference proteome</keyword>
<feature type="compositionally biased region" description="Low complexity" evidence="8">
    <location>
        <begin position="57"/>
        <end position="78"/>
    </location>
</feature>
<evidence type="ECO:0000256" key="7">
    <source>
        <dbReference type="RuleBase" id="RU363032"/>
    </source>
</evidence>
<comment type="subcellular location">
    <subcellularLocation>
        <location evidence="1 7">Cell membrane</location>
        <topology evidence="1 7">Multi-pass membrane protein</topology>
    </subcellularLocation>
</comment>
<dbReference type="Pfam" id="PF00528">
    <property type="entry name" value="BPD_transp_1"/>
    <property type="match status" value="1"/>
</dbReference>
<evidence type="ECO:0000256" key="3">
    <source>
        <dbReference type="ARBA" id="ARBA00022475"/>
    </source>
</evidence>
<keyword evidence="3" id="KW-1003">Cell membrane</keyword>
<keyword evidence="2 7" id="KW-0813">Transport</keyword>
<name>A0A3M2L3C3_9NOCA</name>